<sequence>MARPPADNSNQATRCPKRPIIKAEHLRETPVKIVVGTGDKAATYHLPPTPLKVISPYFRACLSDEFSEGATNVVHLRDANPAVFHHFVAWLLRIHDLGGNLDRTKPLIGLWILGDSIMCEDLQNRAMDVMRQLHLEYSGHDWHASAGCILFAELASIVAHTCEGSELSSYAMDKIAHAMTRGLKLRELMKSGAYWARIPETVKTEIFLRYQHYVDLGSKDSDPAQGEGCRYHVHDDTESRVTSENGQKAGTK</sequence>
<gene>
    <name evidence="2" type="ORF">AB675_8141</name>
</gene>
<accession>A0A0N0NN41</accession>
<feature type="compositionally biased region" description="Polar residues" evidence="1">
    <location>
        <begin position="242"/>
        <end position="252"/>
    </location>
</feature>
<dbReference type="Proteomes" id="UP000038010">
    <property type="component" value="Unassembled WGS sequence"/>
</dbReference>
<dbReference type="OrthoDB" id="194443at2759"/>
<dbReference type="InterPro" id="IPR011333">
    <property type="entry name" value="SKP1/BTB/POZ_sf"/>
</dbReference>
<dbReference type="Gene3D" id="3.30.710.10">
    <property type="entry name" value="Potassium Channel Kv1.1, Chain A"/>
    <property type="match status" value="1"/>
</dbReference>
<organism evidence="2 3">
    <name type="scientific">Cyphellophora attinorum</name>
    <dbReference type="NCBI Taxonomy" id="1664694"/>
    <lineage>
        <taxon>Eukaryota</taxon>
        <taxon>Fungi</taxon>
        <taxon>Dikarya</taxon>
        <taxon>Ascomycota</taxon>
        <taxon>Pezizomycotina</taxon>
        <taxon>Eurotiomycetes</taxon>
        <taxon>Chaetothyriomycetidae</taxon>
        <taxon>Chaetothyriales</taxon>
        <taxon>Cyphellophoraceae</taxon>
        <taxon>Cyphellophora</taxon>
    </lineage>
</organism>
<evidence type="ECO:0000313" key="3">
    <source>
        <dbReference type="Proteomes" id="UP000038010"/>
    </source>
</evidence>
<evidence type="ECO:0000256" key="1">
    <source>
        <dbReference type="SAM" id="MobiDB-lite"/>
    </source>
</evidence>
<dbReference type="AlphaFoldDB" id="A0A0N0NN41"/>
<dbReference type="VEuPathDB" id="FungiDB:AB675_8141"/>
<dbReference type="RefSeq" id="XP_018001134.1">
    <property type="nucleotide sequence ID" value="XM_018148565.1"/>
</dbReference>
<name>A0A0N0NN41_9EURO</name>
<comment type="caution">
    <text evidence="2">The sequence shown here is derived from an EMBL/GenBank/DDBJ whole genome shotgun (WGS) entry which is preliminary data.</text>
</comment>
<dbReference type="GeneID" id="28740444"/>
<reference evidence="2 3" key="1">
    <citation type="submission" date="2015-06" db="EMBL/GenBank/DDBJ databases">
        <title>Draft genome of the ant-associated black yeast Phialophora attae CBS 131958.</title>
        <authorList>
            <person name="Moreno L.F."/>
            <person name="Stielow B.J."/>
            <person name="de Hoog S."/>
            <person name="Vicente V.A."/>
            <person name="Weiss V.A."/>
            <person name="de Vries M."/>
            <person name="Cruz L.M."/>
            <person name="Souza E.M."/>
        </authorList>
    </citation>
    <scope>NUCLEOTIDE SEQUENCE [LARGE SCALE GENOMIC DNA]</scope>
    <source>
        <strain evidence="2 3">CBS 131958</strain>
    </source>
</reference>
<protein>
    <recommendedName>
        <fullName evidence="4">BTB domain-containing protein</fullName>
    </recommendedName>
</protein>
<evidence type="ECO:0008006" key="4">
    <source>
        <dbReference type="Google" id="ProtNLM"/>
    </source>
</evidence>
<dbReference type="EMBL" id="LFJN01000010">
    <property type="protein sequence ID" value="KPI41171.1"/>
    <property type="molecule type" value="Genomic_DNA"/>
</dbReference>
<keyword evidence="3" id="KW-1185">Reference proteome</keyword>
<evidence type="ECO:0000313" key="2">
    <source>
        <dbReference type="EMBL" id="KPI41171.1"/>
    </source>
</evidence>
<dbReference type="CDD" id="cd18186">
    <property type="entry name" value="BTB_POZ_ZBTB_KLHL-like"/>
    <property type="match status" value="1"/>
</dbReference>
<feature type="region of interest" description="Disordered" evidence="1">
    <location>
        <begin position="221"/>
        <end position="252"/>
    </location>
</feature>
<feature type="compositionally biased region" description="Basic and acidic residues" evidence="1">
    <location>
        <begin position="229"/>
        <end position="241"/>
    </location>
</feature>
<dbReference type="SUPFAM" id="SSF54695">
    <property type="entry name" value="POZ domain"/>
    <property type="match status" value="1"/>
</dbReference>
<proteinExistence type="predicted"/>